<keyword evidence="1 5" id="KW-0436">Ligase</keyword>
<dbReference type="RefSeq" id="WP_229383290.1">
    <property type="nucleotide sequence ID" value="NZ_JAGTTN010000001.1"/>
</dbReference>
<dbReference type="PANTHER" id="PTHR36510">
    <property type="entry name" value="GLUTAMATE--CYSTEINE LIGASE 2-RELATED"/>
    <property type="match status" value="1"/>
</dbReference>
<keyword evidence="2 5" id="KW-0547">Nucleotide-binding</keyword>
<dbReference type="GO" id="GO:0042398">
    <property type="term" value="P:modified amino acid biosynthetic process"/>
    <property type="evidence" value="ECO:0007669"/>
    <property type="project" value="InterPro"/>
</dbReference>
<keyword evidence="3 5" id="KW-0067">ATP-binding</keyword>
<dbReference type="InterPro" id="IPR006336">
    <property type="entry name" value="GCS2"/>
</dbReference>
<keyword evidence="8" id="KW-1185">Reference proteome</keyword>
<dbReference type="Pfam" id="PF04107">
    <property type="entry name" value="GCS2"/>
    <property type="match status" value="1"/>
</dbReference>
<evidence type="ECO:0000256" key="6">
    <source>
        <dbReference type="SAM" id="MobiDB-lite"/>
    </source>
</evidence>
<comment type="catalytic activity">
    <reaction evidence="4 5">
        <text>L-cysteine + L-glutamate + ATP = gamma-L-glutamyl-L-cysteine + ADP + phosphate + H(+)</text>
        <dbReference type="Rhea" id="RHEA:13285"/>
        <dbReference type="ChEBI" id="CHEBI:15378"/>
        <dbReference type="ChEBI" id="CHEBI:29985"/>
        <dbReference type="ChEBI" id="CHEBI:30616"/>
        <dbReference type="ChEBI" id="CHEBI:35235"/>
        <dbReference type="ChEBI" id="CHEBI:43474"/>
        <dbReference type="ChEBI" id="CHEBI:58173"/>
        <dbReference type="ChEBI" id="CHEBI:456216"/>
        <dbReference type="EC" id="6.3.2.2"/>
    </reaction>
</comment>
<proteinExistence type="inferred from homology"/>
<gene>
    <name evidence="7" type="ORF">KEC57_04340</name>
</gene>
<comment type="function">
    <text evidence="5">ATP-dependent carboxylate-amine ligase which exhibits weak glutamate--cysteine ligase activity.</text>
</comment>
<evidence type="ECO:0000313" key="8">
    <source>
        <dbReference type="Proteomes" id="UP001139354"/>
    </source>
</evidence>
<sequence length="383" mass="41420">MATTFGIEEEFVMLDPVTLATADARGAVASLASSRDGVVTKEFFRSQIEHATHVCTDALEALDCLLAFRERLSSWAREWGLVAAGSGTPPRIGHDSSLSEDERYARIAAQVAGIAPEHQINGLHVHVGIPDRDTGMRASNALRPWLPILLAMSANSPFWNGADTGFHSWRAIHGRRWTTSGITPWFADASAYDDAVARLSGIGATSDLGTINWNIRLSNAYPTVEIRVFDAQLDAWSAVALAIVARILVEHARDRFDPTQFDVTDAALWHAARYGVSSTLVHPTEGELIPAVDALLLLQREVDPHLQTTFERTCVDGLFARLAAGSTGAAAQRLARSRGDGALADLYRRSLTRVPEGSTSRARRMTRLSSPPGMNTAASIVTG</sequence>
<name>A0A9X1S1Z2_9MICO</name>
<feature type="region of interest" description="Disordered" evidence="6">
    <location>
        <begin position="355"/>
        <end position="383"/>
    </location>
</feature>
<evidence type="ECO:0000256" key="3">
    <source>
        <dbReference type="ARBA" id="ARBA00022840"/>
    </source>
</evidence>
<reference evidence="7" key="1">
    <citation type="submission" date="2021-04" db="EMBL/GenBank/DDBJ databases">
        <title>Microbacterium tenobrionis sp. nov. and Microbacterium allomyrinae sp. nov., isolated from larvae of Tenobrio molitor and Allomyrina dichotoma, respectively.</title>
        <authorList>
            <person name="Lee S.D."/>
        </authorList>
    </citation>
    <scope>NUCLEOTIDE SEQUENCE</scope>
    <source>
        <strain evidence="7">BWT-G7</strain>
    </source>
</reference>
<evidence type="ECO:0000313" key="7">
    <source>
        <dbReference type="EMBL" id="MCC2031409.1"/>
    </source>
</evidence>
<accession>A0A9X1S1Z2</accession>
<dbReference type="PANTHER" id="PTHR36510:SF1">
    <property type="entry name" value="GLUTAMATE--CYSTEINE LIGASE 2-RELATED"/>
    <property type="match status" value="1"/>
</dbReference>
<protein>
    <recommendedName>
        <fullName evidence="5">Putative glutamate--cysteine ligase 2</fullName>
        <ecNumber evidence="5">6.3.2.2</ecNumber>
    </recommendedName>
    <alternativeName>
        <fullName evidence="5">Gamma-glutamylcysteine synthetase 2</fullName>
        <shortName evidence="5">GCS 2</shortName>
        <shortName evidence="5">Gamma-GCS 2</shortName>
    </alternativeName>
</protein>
<evidence type="ECO:0000256" key="1">
    <source>
        <dbReference type="ARBA" id="ARBA00022598"/>
    </source>
</evidence>
<organism evidence="7 8">
    <name type="scientific">Microbacterium allomyrinae</name>
    <dbReference type="NCBI Taxonomy" id="2830666"/>
    <lineage>
        <taxon>Bacteria</taxon>
        <taxon>Bacillati</taxon>
        <taxon>Actinomycetota</taxon>
        <taxon>Actinomycetes</taxon>
        <taxon>Micrococcales</taxon>
        <taxon>Microbacteriaceae</taxon>
        <taxon>Microbacterium</taxon>
    </lineage>
</organism>
<dbReference type="EC" id="6.3.2.2" evidence="5"/>
<dbReference type="EMBL" id="JAGTTN010000001">
    <property type="protein sequence ID" value="MCC2031409.1"/>
    <property type="molecule type" value="Genomic_DNA"/>
</dbReference>
<evidence type="ECO:0000256" key="2">
    <source>
        <dbReference type="ARBA" id="ARBA00022741"/>
    </source>
</evidence>
<dbReference type="Proteomes" id="UP001139354">
    <property type="component" value="Unassembled WGS sequence"/>
</dbReference>
<comment type="similarity">
    <text evidence="5">Belongs to the glutamate--cysteine ligase type 2 family. YbdK subfamily.</text>
</comment>
<comment type="caution">
    <text evidence="7">The sequence shown here is derived from an EMBL/GenBank/DDBJ whole genome shotgun (WGS) entry which is preliminary data.</text>
</comment>
<dbReference type="InterPro" id="IPR050141">
    <property type="entry name" value="GCL_type2/YbdK_subfam"/>
</dbReference>
<evidence type="ECO:0000256" key="5">
    <source>
        <dbReference type="HAMAP-Rule" id="MF_01609"/>
    </source>
</evidence>
<dbReference type="Gene3D" id="3.30.590.20">
    <property type="match status" value="1"/>
</dbReference>
<dbReference type="HAMAP" id="MF_01609">
    <property type="entry name" value="Glu_cys_ligase_2"/>
    <property type="match status" value="1"/>
</dbReference>
<dbReference type="AlphaFoldDB" id="A0A9X1S1Z2"/>
<dbReference type="InterPro" id="IPR014746">
    <property type="entry name" value="Gln_synth/guanido_kin_cat_dom"/>
</dbReference>
<dbReference type="InterPro" id="IPR011793">
    <property type="entry name" value="YbdK"/>
</dbReference>
<feature type="compositionally biased region" description="Polar residues" evidence="6">
    <location>
        <begin position="367"/>
        <end position="383"/>
    </location>
</feature>
<dbReference type="NCBIfam" id="TIGR02050">
    <property type="entry name" value="gshA_cyan_rel"/>
    <property type="match status" value="1"/>
</dbReference>
<evidence type="ECO:0000256" key="4">
    <source>
        <dbReference type="ARBA" id="ARBA00048819"/>
    </source>
</evidence>
<dbReference type="GO" id="GO:0004357">
    <property type="term" value="F:glutamate-cysteine ligase activity"/>
    <property type="evidence" value="ECO:0007669"/>
    <property type="project" value="UniProtKB-EC"/>
</dbReference>
<dbReference type="SUPFAM" id="SSF55931">
    <property type="entry name" value="Glutamine synthetase/guanido kinase"/>
    <property type="match status" value="1"/>
</dbReference>
<dbReference type="GO" id="GO:0005524">
    <property type="term" value="F:ATP binding"/>
    <property type="evidence" value="ECO:0007669"/>
    <property type="project" value="UniProtKB-KW"/>
</dbReference>